<dbReference type="Proteomes" id="UP000821845">
    <property type="component" value="Chromosome 11"/>
</dbReference>
<proteinExistence type="predicted"/>
<evidence type="ECO:0000313" key="2">
    <source>
        <dbReference type="Proteomes" id="UP000821845"/>
    </source>
</evidence>
<protein>
    <submittedName>
        <fullName evidence="1">Uncharacterized protein</fullName>
    </submittedName>
</protein>
<sequence>MPKALVRTLPLKKALHSRTSSQITPSSFILFADKSKGTMVLDRREYEEKMYILNDPLHFLQLNRDPTAKSEQQLVEQLRTLWKKGSIDQTYCRLFSSEGATPMIYGLPKVHKDGYPLRPIVSFIGSTAYNLSKFLVGLLRPLTKDSTRTMKMECPARVVIAARRASQELEVTCVVLEHNHETTCDMLASYPECRKLNDHEAKVLQPLLELNVRPSLIVQKLERDTVAIKKKNELWLCYACKEQDSGEIKMICCDHCLEWFHCSIHTRANMFRAPALPSSNVHAKTKRRERSPRDDRARKLTRTKNPSHGEELNAMGRMGSGEIKKRLAEDCRRKSDICGSGISRAPLRGSGRHNRRSNGVEAGTTRRKSSRRRSPHDLGSADLATWVRETRPSQARSSRLPPMVQMALTTASELNLSSLAALADKHFDVDDVMVSFDVVSLFTNVPVSLAIEVAETSLKEDEDFESRTSMSNDEDGVPGESSDCCQTCKPRAGGHLCRAGAQSRDDLRHVGFLSGVQEAERP</sequence>
<evidence type="ECO:0000313" key="1">
    <source>
        <dbReference type="EMBL" id="KAH6941288.1"/>
    </source>
</evidence>
<comment type="caution">
    <text evidence="1">The sequence shown here is derived from an EMBL/GenBank/DDBJ whole genome shotgun (WGS) entry which is preliminary data.</text>
</comment>
<accession>A0ACB7T2Y0</accession>
<keyword evidence="2" id="KW-1185">Reference proteome</keyword>
<dbReference type="EMBL" id="CM023491">
    <property type="protein sequence ID" value="KAH6941288.1"/>
    <property type="molecule type" value="Genomic_DNA"/>
</dbReference>
<name>A0ACB7T2Y0_HYAAI</name>
<gene>
    <name evidence="1" type="ORF">HPB50_015850</name>
</gene>
<reference evidence="1" key="1">
    <citation type="submission" date="2020-05" db="EMBL/GenBank/DDBJ databases">
        <title>Large-scale comparative analyses of tick genomes elucidate their genetic diversity and vector capacities.</title>
        <authorList>
            <person name="Jia N."/>
            <person name="Wang J."/>
            <person name="Shi W."/>
            <person name="Du L."/>
            <person name="Sun Y."/>
            <person name="Zhan W."/>
            <person name="Jiang J."/>
            <person name="Wang Q."/>
            <person name="Zhang B."/>
            <person name="Ji P."/>
            <person name="Sakyi L.B."/>
            <person name="Cui X."/>
            <person name="Yuan T."/>
            <person name="Jiang B."/>
            <person name="Yang W."/>
            <person name="Lam T.T.-Y."/>
            <person name="Chang Q."/>
            <person name="Ding S."/>
            <person name="Wang X."/>
            <person name="Zhu J."/>
            <person name="Ruan X."/>
            <person name="Zhao L."/>
            <person name="Wei J."/>
            <person name="Que T."/>
            <person name="Du C."/>
            <person name="Cheng J."/>
            <person name="Dai P."/>
            <person name="Han X."/>
            <person name="Huang E."/>
            <person name="Gao Y."/>
            <person name="Liu J."/>
            <person name="Shao H."/>
            <person name="Ye R."/>
            <person name="Li L."/>
            <person name="Wei W."/>
            <person name="Wang X."/>
            <person name="Wang C."/>
            <person name="Yang T."/>
            <person name="Huo Q."/>
            <person name="Li W."/>
            <person name="Guo W."/>
            <person name="Chen H."/>
            <person name="Zhou L."/>
            <person name="Ni X."/>
            <person name="Tian J."/>
            <person name="Zhou Y."/>
            <person name="Sheng Y."/>
            <person name="Liu T."/>
            <person name="Pan Y."/>
            <person name="Xia L."/>
            <person name="Li J."/>
            <person name="Zhao F."/>
            <person name="Cao W."/>
        </authorList>
    </citation>
    <scope>NUCLEOTIDE SEQUENCE</scope>
    <source>
        <strain evidence="1">Hyas-2018</strain>
    </source>
</reference>
<organism evidence="1 2">
    <name type="scientific">Hyalomma asiaticum</name>
    <name type="common">Tick</name>
    <dbReference type="NCBI Taxonomy" id="266040"/>
    <lineage>
        <taxon>Eukaryota</taxon>
        <taxon>Metazoa</taxon>
        <taxon>Ecdysozoa</taxon>
        <taxon>Arthropoda</taxon>
        <taxon>Chelicerata</taxon>
        <taxon>Arachnida</taxon>
        <taxon>Acari</taxon>
        <taxon>Parasitiformes</taxon>
        <taxon>Ixodida</taxon>
        <taxon>Ixodoidea</taxon>
        <taxon>Ixodidae</taxon>
        <taxon>Hyalomminae</taxon>
        <taxon>Hyalomma</taxon>
    </lineage>
</organism>